<evidence type="ECO:0000313" key="3">
    <source>
        <dbReference type="Proteomes" id="UP000617340"/>
    </source>
</evidence>
<reference evidence="2" key="1">
    <citation type="journal article" date="2020" name="G3 (Bethesda)">
        <title>High-Quality Assemblies for Three Invasive Social Wasps from the &lt;i&gt;Vespula&lt;/i&gt; Genus.</title>
        <authorList>
            <person name="Harrop T.W.R."/>
            <person name="Guhlin J."/>
            <person name="McLaughlin G.M."/>
            <person name="Permina E."/>
            <person name="Stockwell P."/>
            <person name="Gilligan J."/>
            <person name="Le Lec M.F."/>
            <person name="Gruber M.A.M."/>
            <person name="Quinn O."/>
            <person name="Lovegrove M."/>
            <person name="Duncan E.J."/>
            <person name="Remnant E.J."/>
            <person name="Van Eeckhoven J."/>
            <person name="Graham B."/>
            <person name="Knapp R.A."/>
            <person name="Langford K.W."/>
            <person name="Kronenberg Z."/>
            <person name="Press M.O."/>
            <person name="Eacker S.M."/>
            <person name="Wilson-Rankin E.E."/>
            <person name="Purcell J."/>
            <person name="Lester P.J."/>
            <person name="Dearden P.K."/>
        </authorList>
    </citation>
    <scope>NUCLEOTIDE SEQUENCE</scope>
    <source>
        <strain evidence="2">Linc-1</strain>
    </source>
</reference>
<dbReference type="AlphaFoldDB" id="A0A834N7I6"/>
<name>A0A834N7I6_VESGE</name>
<protein>
    <submittedName>
        <fullName evidence="2">Uncharacterized protein</fullName>
    </submittedName>
</protein>
<evidence type="ECO:0000313" key="2">
    <source>
        <dbReference type="EMBL" id="KAF7399735.1"/>
    </source>
</evidence>
<feature type="region of interest" description="Disordered" evidence="1">
    <location>
        <begin position="59"/>
        <end position="111"/>
    </location>
</feature>
<proteinExistence type="predicted"/>
<comment type="caution">
    <text evidence="2">The sequence shown here is derived from an EMBL/GenBank/DDBJ whole genome shotgun (WGS) entry which is preliminary data.</text>
</comment>
<feature type="compositionally biased region" description="Basic and acidic residues" evidence="1">
    <location>
        <begin position="59"/>
        <end position="72"/>
    </location>
</feature>
<sequence>MSHRQCYDDRHERRMTLLSPVSLAFQGKIYKVCHTLQSDPGNEKPFDWLLHSIGCNRDVHQASRKRKEEEMKKKKKEEEEEDEDRRSLGWCTEGRRKGSRKNFRTKENGPL</sequence>
<organism evidence="2 3">
    <name type="scientific">Vespula germanica</name>
    <name type="common">German yellow jacket</name>
    <name type="synonym">Paravespula germanica</name>
    <dbReference type="NCBI Taxonomy" id="30212"/>
    <lineage>
        <taxon>Eukaryota</taxon>
        <taxon>Metazoa</taxon>
        <taxon>Ecdysozoa</taxon>
        <taxon>Arthropoda</taxon>
        <taxon>Hexapoda</taxon>
        <taxon>Insecta</taxon>
        <taxon>Pterygota</taxon>
        <taxon>Neoptera</taxon>
        <taxon>Endopterygota</taxon>
        <taxon>Hymenoptera</taxon>
        <taxon>Apocrita</taxon>
        <taxon>Aculeata</taxon>
        <taxon>Vespoidea</taxon>
        <taxon>Vespidae</taxon>
        <taxon>Vespinae</taxon>
        <taxon>Vespula</taxon>
    </lineage>
</organism>
<accession>A0A834N7I6</accession>
<dbReference type="Proteomes" id="UP000617340">
    <property type="component" value="Unassembled WGS sequence"/>
</dbReference>
<gene>
    <name evidence="2" type="ORF">HZH68_008327</name>
</gene>
<dbReference type="EMBL" id="JACSDZ010000007">
    <property type="protein sequence ID" value="KAF7399735.1"/>
    <property type="molecule type" value="Genomic_DNA"/>
</dbReference>
<evidence type="ECO:0000256" key="1">
    <source>
        <dbReference type="SAM" id="MobiDB-lite"/>
    </source>
</evidence>
<keyword evidence="3" id="KW-1185">Reference proteome</keyword>